<reference evidence="2 3" key="1">
    <citation type="journal article" date="2007" name="Genome Res.">
        <title>Genome characteristics of facultatively symbiotic Frankia sp. strains reflect host range and host plant biogeography.</title>
        <authorList>
            <person name="Normand P."/>
            <person name="Lapierre P."/>
            <person name="Tisa L.S."/>
            <person name="Gogarten J.P."/>
            <person name="Alloisio N."/>
            <person name="Bagnarol E."/>
            <person name="Bassi C.A."/>
            <person name="Berry A.M."/>
            <person name="Bickhart D.M."/>
            <person name="Choisne N."/>
            <person name="Couloux A."/>
            <person name="Cournoyer B."/>
            <person name="Cruveiller S."/>
            <person name="Daubin V."/>
            <person name="Demange N."/>
            <person name="Francino M.P."/>
            <person name="Goltsman E."/>
            <person name="Huang Y."/>
            <person name="Kopp O.R."/>
            <person name="Labarre L."/>
            <person name="Lapidus A."/>
            <person name="Lavire C."/>
            <person name="Marechal J."/>
            <person name="Martinez M."/>
            <person name="Mastronunzio J.E."/>
            <person name="Mullin B.C."/>
            <person name="Niemann J."/>
            <person name="Pujic P."/>
            <person name="Rawnsley T."/>
            <person name="Rouy Z."/>
            <person name="Schenowitz C."/>
            <person name="Sellstedt A."/>
            <person name="Tavares F."/>
            <person name="Tomkins J.P."/>
            <person name="Vallenet D."/>
            <person name="Valverde C."/>
            <person name="Wall L.G."/>
            <person name="Wang Y."/>
            <person name="Medigue C."/>
            <person name="Benson D.R."/>
        </authorList>
    </citation>
    <scope>NUCLEOTIDE SEQUENCE [LARGE SCALE GENOMIC DNA]</scope>
    <source>
        <strain evidence="3">DSM 45986 / CECT 9034 / ACN14a</strain>
    </source>
</reference>
<evidence type="ECO:0000313" key="3">
    <source>
        <dbReference type="Proteomes" id="UP000000657"/>
    </source>
</evidence>
<dbReference type="Proteomes" id="UP000000657">
    <property type="component" value="Chromosome"/>
</dbReference>
<name>Q0RHG7_FRAAA</name>
<dbReference type="HOGENOM" id="CLU_2769837_0_0_11"/>
<gene>
    <name evidence="2" type="ordered locus">FRAAL4419</name>
</gene>
<dbReference type="EMBL" id="CT573213">
    <property type="protein sequence ID" value="CAJ63061.1"/>
    <property type="molecule type" value="Genomic_DNA"/>
</dbReference>
<evidence type="ECO:0000256" key="1">
    <source>
        <dbReference type="SAM" id="MobiDB-lite"/>
    </source>
</evidence>
<proteinExistence type="predicted"/>
<dbReference type="AlphaFoldDB" id="Q0RHG7"/>
<keyword evidence="3" id="KW-1185">Reference proteome</keyword>
<protein>
    <submittedName>
        <fullName evidence="2">Uncharacterized protein</fullName>
    </submittedName>
</protein>
<evidence type="ECO:0000313" key="2">
    <source>
        <dbReference type="EMBL" id="CAJ63061.1"/>
    </source>
</evidence>
<feature type="region of interest" description="Disordered" evidence="1">
    <location>
        <begin position="1"/>
        <end position="30"/>
    </location>
</feature>
<organism evidence="2 3">
    <name type="scientific">Frankia alni (strain DSM 45986 / CECT 9034 / ACN14a)</name>
    <dbReference type="NCBI Taxonomy" id="326424"/>
    <lineage>
        <taxon>Bacteria</taxon>
        <taxon>Bacillati</taxon>
        <taxon>Actinomycetota</taxon>
        <taxon>Actinomycetes</taxon>
        <taxon>Frankiales</taxon>
        <taxon>Frankiaceae</taxon>
        <taxon>Frankia</taxon>
    </lineage>
</organism>
<accession>Q0RHG7</accession>
<dbReference type="KEGG" id="fal:FRAAL4419"/>
<dbReference type="STRING" id="326424.FRAAL4419"/>
<sequence>MRAARRRRRGEDDVCAERGVTPSGSGPRHECRDVMMDALRFVARPSAVAVPGSEECADRRVHLEPTVKW</sequence>